<reference evidence="3 4" key="1">
    <citation type="submission" date="2020-02" db="EMBL/GenBank/DDBJ databases">
        <title>Pseudoroseicyclus tamarix, sp. nov., isolated from offshore sediment of a Tamarix chinensis forest.</title>
        <authorList>
            <person name="Gai Y."/>
        </authorList>
    </citation>
    <scope>NUCLEOTIDE SEQUENCE [LARGE SCALE GENOMIC DNA]</scope>
    <source>
        <strain evidence="3 4">CLL3-39</strain>
    </source>
</reference>
<dbReference type="Pfam" id="PF13439">
    <property type="entry name" value="Glyco_transf_4"/>
    <property type="match status" value="1"/>
</dbReference>
<keyword evidence="1 3" id="KW-0808">Transferase</keyword>
<evidence type="ECO:0000256" key="1">
    <source>
        <dbReference type="ARBA" id="ARBA00022679"/>
    </source>
</evidence>
<evidence type="ECO:0000259" key="2">
    <source>
        <dbReference type="Pfam" id="PF13439"/>
    </source>
</evidence>
<name>A0A6B2JRP3_9RHOB</name>
<dbReference type="Pfam" id="PF13692">
    <property type="entry name" value="Glyco_trans_1_4"/>
    <property type="match status" value="1"/>
</dbReference>
<evidence type="ECO:0000313" key="4">
    <source>
        <dbReference type="Proteomes" id="UP000474757"/>
    </source>
</evidence>
<dbReference type="RefSeq" id="WP_163892775.1">
    <property type="nucleotide sequence ID" value="NZ_JAAFYS010000002.1"/>
</dbReference>
<dbReference type="EMBL" id="JAAGAB010000002">
    <property type="protein sequence ID" value="NDV01247.1"/>
    <property type="molecule type" value="Genomic_DNA"/>
</dbReference>
<evidence type="ECO:0000313" key="3">
    <source>
        <dbReference type="EMBL" id="NDV01247.1"/>
    </source>
</evidence>
<proteinExistence type="predicted"/>
<keyword evidence="4" id="KW-1185">Reference proteome</keyword>
<organism evidence="3 4">
    <name type="scientific">Pseudoroseicyclus tamaricis</name>
    <dbReference type="NCBI Taxonomy" id="2705421"/>
    <lineage>
        <taxon>Bacteria</taxon>
        <taxon>Pseudomonadati</taxon>
        <taxon>Pseudomonadota</taxon>
        <taxon>Alphaproteobacteria</taxon>
        <taxon>Rhodobacterales</taxon>
        <taxon>Paracoccaceae</taxon>
        <taxon>Pseudoroseicyclus</taxon>
    </lineage>
</organism>
<feature type="domain" description="Glycosyltransferase subfamily 4-like N-terminal" evidence="2">
    <location>
        <begin position="100"/>
        <end position="159"/>
    </location>
</feature>
<accession>A0A6B2JRP3</accession>
<sequence length="370" mass="40750">MSLVINGRFLMQHVTGVQRVARELLAEFDQLAAAGSIPVPRLLVPGKGEMVLPPDLSVIEIERRGVLGGHAWEQLELPRLVGTRTLLCLGNTAPIIQLHLPRRPVVVMVHDLSYKYFPNAYSWKFKRLYGALTPAILRRADRVVTVSQAERAMISEHYPDLKDNPRFCYLQNGGVSDGVARAAGVADCAPQEVRTYGLYVGSLTHRKNAAGILRTAAAFLERYSEMRFVIAGATAASFEGVNLEFSQGLADRIDFLGQVDDASRIQELYRSARFLLFPSFYEASPLPPIEAMTFGCPVVASEIPSLVERCGDAALYCDPYDPASILTAVSCLMEDSLTWDLLSRKARDRAATFSWANQARGVVALCEDAK</sequence>
<dbReference type="InterPro" id="IPR028098">
    <property type="entry name" value="Glyco_trans_4-like_N"/>
</dbReference>
<dbReference type="Proteomes" id="UP000474757">
    <property type="component" value="Unassembled WGS sequence"/>
</dbReference>
<comment type="caution">
    <text evidence="3">The sequence shown here is derived from an EMBL/GenBank/DDBJ whole genome shotgun (WGS) entry which is preliminary data.</text>
</comment>
<dbReference type="SUPFAM" id="SSF53756">
    <property type="entry name" value="UDP-Glycosyltransferase/glycogen phosphorylase"/>
    <property type="match status" value="1"/>
</dbReference>
<dbReference type="AlphaFoldDB" id="A0A6B2JRP3"/>
<dbReference type="PANTHER" id="PTHR46401:SF2">
    <property type="entry name" value="GLYCOSYLTRANSFERASE WBBK-RELATED"/>
    <property type="match status" value="1"/>
</dbReference>
<gene>
    <name evidence="3" type="ORF">GZA08_09745</name>
</gene>
<dbReference type="GO" id="GO:0016757">
    <property type="term" value="F:glycosyltransferase activity"/>
    <property type="evidence" value="ECO:0007669"/>
    <property type="project" value="TreeGrafter"/>
</dbReference>
<dbReference type="Gene3D" id="3.40.50.2000">
    <property type="entry name" value="Glycogen Phosphorylase B"/>
    <property type="match status" value="2"/>
</dbReference>
<dbReference type="CDD" id="cd03809">
    <property type="entry name" value="GT4_MtfB-like"/>
    <property type="match status" value="1"/>
</dbReference>
<dbReference type="PANTHER" id="PTHR46401">
    <property type="entry name" value="GLYCOSYLTRANSFERASE WBBK-RELATED"/>
    <property type="match status" value="1"/>
</dbReference>
<protein>
    <submittedName>
        <fullName evidence="3">Glycosyltransferase family 4 protein</fullName>
    </submittedName>
</protein>